<evidence type="ECO:0000256" key="6">
    <source>
        <dbReference type="ARBA" id="ARBA00022729"/>
    </source>
</evidence>
<keyword evidence="6 13" id="KW-0732">Signal</keyword>
<dbReference type="InterPro" id="IPR000834">
    <property type="entry name" value="Peptidase_M14"/>
</dbReference>
<keyword evidence="16" id="KW-1185">Reference proteome</keyword>
<feature type="chain" id="PRO_5015540612" description="carboxypeptidase T" evidence="13">
    <location>
        <begin position="20"/>
        <end position="801"/>
    </location>
</feature>
<dbReference type="Proteomes" id="UP000239872">
    <property type="component" value="Unassembled WGS sequence"/>
</dbReference>
<evidence type="ECO:0000256" key="4">
    <source>
        <dbReference type="ARBA" id="ARBA00022670"/>
    </source>
</evidence>
<evidence type="ECO:0000256" key="11">
    <source>
        <dbReference type="ARBA" id="ARBA00066554"/>
    </source>
</evidence>
<keyword evidence="7" id="KW-0378">Hydrolase</keyword>
<gene>
    <name evidence="15" type="ORF">CJD36_007285</name>
</gene>
<dbReference type="GO" id="GO:0004181">
    <property type="term" value="F:metallocarboxypeptidase activity"/>
    <property type="evidence" value="ECO:0007669"/>
    <property type="project" value="InterPro"/>
</dbReference>
<comment type="cofactor">
    <cofactor evidence="1">
        <name>Zn(2+)</name>
        <dbReference type="ChEBI" id="CHEBI:29105"/>
    </cofactor>
</comment>
<dbReference type="Pfam" id="PF00246">
    <property type="entry name" value="Peptidase_M14"/>
    <property type="match status" value="1"/>
</dbReference>
<evidence type="ECO:0000256" key="7">
    <source>
        <dbReference type="ARBA" id="ARBA00022801"/>
    </source>
</evidence>
<dbReference type="PANTHER" id="PTHR11705">
    <property type="entry name" value="PROTEASE FAMILY M14 CARBOXYPEPTIDASE A,B"/>
    <property type="match status" value="1"/>
</dbReference>
<dbReference type="EMBL" id="PPSL01000002">
    <property type="protein sequence ID" value="PQJ11591.1"/>
    <property type="molecule type" value="Genomic_DNA"/>
</dbReference>
<dbReference type="PANTHER" id="PTHR11705:SF143">
    <property type="entry name" value="SLL0236 PROTEIN"/>
    <property type="match status" value="1"/>
</dbReference>
<reference evidence="15 16" key="1">
    <citation type="submission" date="2018-01" db="EMBL/GenBank/DDBJ databases">
        <title>A novel member of the phylum Bacteroidetes isolated from glacier ice.</title>
        <authorList>
            <person name="Liu Q."/>
            <person name="Xin Y.-H."/>
        </authorList>
    </citation>
    <scope>NUCLEOTIDE SEQUENCE [LARGE SCALE GENOMIC DNA]</scope>
    <source>
        <strain evidence="15 16">RB1R16</strain>
    </source>
</reference>
<feature type="active site" description="Proton donor/acceptor" evidence="12">
    <location>
        <position position="397"/>
    </location>
</feature>
<keyword evidence="9" id="KW-0482">Metalloprotease</keyword>
<dbReference type="GO" id="GO:0005615">
    <property type="term" value="C:extracellular space"/>
    <property type="evidence" value="ECO:0007669"/>
    <property type="project" value="TreeGrafter"/>
</dbReference>
<proteinExistence type="inferred from homology"/>
<protein>
    <recommendedName>
        <fullName evidence="11">carboxypeptidase T</fullName>
        <ecNumber evidence="11">3.4.17.18</ecNumber>
    </recommendedName>
</protein>
<dbReference type="GO" id="GO:0006508">
    <property type="term" value="P:proteolysis"/>
    <property type="evidence" value="ECO:0007669"/>
    <property type="project" value="UniProtKB-KW"/>
</dbReference>
<evidence type="ECO:0000256" key="3">
    <source>
        <dbReference type="ARBA" id="ARBA00022645"/>
    </source>
</evidence>
<name>A0A2S7SY86_9BACT</name>
<sequence>MKALRLLLVFIFSVSIAFAQKQEKYSRAKVYLNAKDHTIRDLASLGVAVDHGEYKKNTFFVTDYSASELKAIRKAGFKVQIIIKDVSKHYREQNKPGKAQKTTTSTDCNMGPTLDVPAHFHLGTYGGYFTYTEMLSILDSMALLYPALISARAPIDTFHSIEGRPIYWVRVSNNPNVDQPAKPQMLYDALHHAREPGTISSTIYYLWYLLEHYNTDPQIKAIIDNTELYFVPCVNPDGLLYNISTNPGGGGMWRKNRRHNAGTTIGVDLNRNYGFQWGYDNVGSSPTSSSDTYRGTGAFSEPETQAMKFIAEHHHFKTTLNYHTYGNDLIYPWGYIGSLLTPDSSQFVSIGSYLTEHTPYRYGTGDQTVGYVTNGDSDDWGYGEQTTKNKIFAMTPETGKSDFGFYTPIANIIPDCQNNLRTNIAAATLLLPFSEIHTDDQKIITANTGFFHYDMQRLGYPDTATFTVTMTSLDTRLTITGAPQTYINPTILQKFKDSMAYSIATGTPNGTLLKYELKLYNGMYYQHDTVQFYYGKYNTNTIPNTNTLTDWSASDWNTCSSIYYSAPASIGSSASGCSNYADNVTAELQLIDTLDLTHSQQAFMYFYCRWGIESSYDYMVIEATPVGFTNWQPLCGRFTKPGTNNQLSNEPIYDGQHPDWVQEELNLSDYLGGLINVRFSMIGDGAVNYSGFYIDDMNVITVEDSAFANHTDITGINTNGANMSVFPNPAREQLNIAINGYSFSHPIQAGLYDGLGRKVMSCTLNSTLSVIDVQNLPAGLYYLKTDSKDVLLPVCKVQVMR</sequence>
<dbReference type="GO" id="GO:0008270">
    <property type="term" value="F:zinc ion binding"/>
    <property type="evidence" value="ECO:0007669"/>
    <property type="project" value="InterPro"/>
</dbReference>
<dbReference type="CDD" id="cd03859">
    <property type="entry name" value="M14_CPT"/>
    <property type="match status" value="1"/>
</dbReference>
<dbReference type="InterPro" id="IPR026444">
    <property type="entry name" value="Secre_tail"/>
</dbReference>
<dbReference type="NCBIfam" id="TIGR04183">
    <property type="entry name" value="Por_Secre_tail"/>
    <property type="match status" value="1"/>
</dbReference>
<evidence type="ECO:0000256" key="12">
    <source>
        <dbReference type="PROSITE-ProRule" id="PRU01379"/>
    </source>
</evidence>
<comment type="caution">
    <text evidence="15">The sequence shown here is derived from an EMBL/GenBank/DDBJ whole genome shotgun (WGS) entry which is preliminary data.</text>
</comment>
<comment type="similarity">
    <text evidence="2 12">Belongs to the peptidase M14 family.</text>
</comment>
<organism evidence="15 16">
    <name type="scientific">Flavipsychrobacter stenotrophus</name>
    <dbReference type="NCBI Taxonomy" id="2077091"/>
    <lineage>
        <taxon>Bacteria</taxon>
        <taxon>Pseudomonadati</taxon>
        <taxon>Bacteroidota</taxon>
        <taxon>Chitinophagia</taxon>
        <taxon>Chitinophagales</taxon>
        <taxon>Chitinophagaceae</taxon>
        <taxon>Flavipsychrobacter</taxon>
    </lineage>
</organism>
<dbReference type="InterPro" id="IPR033810">
    <property type="entry name" value="Carboxypeptidase_T"/>
</dbReference>
<accession>A0A2S7SY86</accession>
<dbReference type="SMART" id="SM00631">
    <property type="entry name" value="Zn_pept"/>
    <property type="match status" value="1"/>
</dbReference>
<dbReference type="PROSITE" id="PS52035">
    <property type="entry name" value="PEPTIDASE_M14"/>
    <property type="match status" value="1"/>
</dbReference>
<evidence type="ECO:0000256" key="5">
    <source>
        <dbReference type="ARBA" id="ARBA00022723"/>
    </source>
</evidence>
<dbReference type="EC" id="3.4.17.18" evidence="11"/>
<keyword evidence="4" id="KW-0645">Protease</keyword>
<dbReference type="FunFam" id="3.40.630.10:FF:000084">
    <property type="entry name" value="Carboxypeptidase B2"/>
    <property type="match status" value="1"/>
</dbReference>
<keyword evidence="3" id="KW-0121">Carboxypeptidase</keyword>
<evidence type="ECO:0000256" key="2">
    <source>
        <dbReference type="ARBA" id="ARBA00005988"/>
    </source>
</evidence>
<comment type="catalytic activity">
    <reaction evidence="10">
        <text>Releases a C-terminal residue, which may be hydrophobic or positively charged.</text>
        <dbReference type="EC" id="3.4.17.18"/>
    </reaction>
</comment>
<evidence type="ECO:0000313" key="16">
    <source>
        <dbReference type="Proteomes" id="UP000239872"/>
    </source>
</evidence>
<evidence type="ECO:0000256" key="1">
    <source>
        <dbReference type="ARBA" id="ARBA00001947"/>
    </source>
</evidence>
<evidence type="ECO:0000256" key="9">
    <source>
        <dbReference type="ARBA" id="ARBA00023049"/>
    </source>
</evidence>
<dbReference type="OrthoDB" id="9808753at2"/>
<feature type="domain" description="Peptidase M14" evidence="14">
    <location>
        <begin position="127"/>
        <end position="430"/>
    </location>
</feature>
<keyword evidence="5" id="KW-0479">Metal-binding</keyword>
<dbReference type="SUPFAM" id="SSF53187">
    <property type="entry name" value="Zn-dependent exopeptidases"/>
    <property type="match status" value="1"/>
</dbReference>
<dbReference type="RefSeq" id="WP_105038471.1">
    <property type="nucleotide sequence ID" value="NZ_PPSL01000002.1"/>
</dbReference>
<feature type="signal peptide" evidence="13">
    <location>
        <begin position="1"/>
        <end position="19"/>
    </location>
</feature>
<evidence type="ECO:0000256" key="13">
    <source>
        <dbReference type="SAM" id="SignalP"/>
    </source>
</evidence>
<dbReference type="Pfam" id="PF18962">
    <property type="entry name" value="Por_Secre_tail"/>
    <property type="match status" value="1"/>
</dbReference>
<evidence type="ECO:0000256" key="10">
    <source>
        <dbReference type="ARBA" id="ARBA00050859"/>
    </source>
</evidence>
<dbReference type="Pfam" id="PF20773">
    <property type="entry name" value="InhA-like_MAM"/>
    <property type="match status" value="1"/>
</dbReference>
<keyword evidence="8" id="KW-0862">Zinc</keyword>
<dbReference type="Gene3D" id="3.40.630.10">
    <property type="entry name" value="Zn peptidases"/>
    <property type="match status" value="1"/>
</dbReference>
<evidence type="ECO:0000313" key="15">
    <source>
        <dbReference type="EMBL" id="PQJ11591.1"/>
    </source>
</evidence>
<dbReference type="AlphaFoldDB" id="A0A2S7SY86"/>
<evidence type="ECO:0000259" key="14">
    <source>
        <dbReference type="PROSITE" id="PS52035"/>
    </source>
</evidence>
<evidence type="ECO:0000256" key="8">
    <source>
        <dbReference type="ARBA" id="ARBA00022833"/>
    </source>
</evidence>